<name>A0ACC0C5N8_CATRO</name>
<gene>
    <name evidence="1" type="ORF">M9H77_01310</name>
</gene>
<organism evidence="1 2">
    <name type="scientific">Catharanthus roseus</name>
    <name type="common">Madagascar periwinkle</name>
    <name type="synonym">Vinca rosea</name>
    <dbReference type="NCBI Taxonomy" id="4058"/>
    <lineage>
        <taxon>Eukaryota</taxon>
        <taxon>Viridiplantae</taxon>
        <taxon>Streptophyta</taxon>
        <taxon>Embryophyta</taxon>
        <taxon>Tracheophyta</taxon>
        <taxon>Spermatophyta</taxon>
        <taxon>Magnoliopsida</taxon>
        <taxon>eudicotyledons</taxon>
        <taxon>Gunneridae</taxon>
        <taxon>Pentapetalae</taxon>
        <taxon>asterids</taxon>
        <taxon>lamiids</taxon>
        <taxon>Gentianales</taxon>
        <taxon>Apocynaceae</taxon>
        <taxon>Rauvolfioideae</taxon>
        <taxon>Vinceae</taxon>
        <taxon>Catharanthinae</taxon>
        <taxon>Catharanthus</taxon>
    </lineage>
</organism>
<comment type="caution">
    <text evidence="1">The sequence shown here is derived from an EMBL/GenBank/DDBJ whole genome shotgun (WGS) entry which is preliminary data.</text>
</comment>
<evidence type="ECO:0000313" key="1">
    <source>
        <dbReference type="EMBL" id="KAI5680083.1"/>
    </source>
</evidence>
<proteinExistence type="predicted"/>
<keyword evidence="2" id="KW-1185">Reference proteome</keyword>
<reference evidence="2" key="1">
    <citation type="journal article" date="2023" name="Nat. Plants">
        <title>Single-cell RNA sequencing provides a high-resolution roadmap for understanding the multicellular compartmentation of specialized metabolism.</title>
        <authorList>
            <person name="Sun S."/>
            <person name="Shen X."/>
            <person name="Li Y."/>
            <person name="Li Y."/>
            <person name="Wang S."/>
            <person name="Li R."/>
            <person name="Zhang H."/>
            <person name="Shen G."/>
            <person name="Guo B."/>
            <person name="Wei J."/>
            <person name="Xu J."/>
            <person name="St-Pierre B."/>
            <person name="Chen S."/>
            <person name="Sun C."/>
        </authorList>
    </citation>
    <scope>NUCLEOTIDE SEQUENCE [LARGE SCALE GENOMIC DNA]</scope>
</reference>
<protein>
    <submittedName>
        <fullName evidence="1">Uncharacterized protein</fullName>
    </submittedName>
</protein>
<dbReference type="EMBL" id="CM044701">
    <property type="protein sequence ID" value="KAI5680083.1"/>
    <property type="molecule type" value="Genomic_DNA"/>
</dbReference>
<sequence length="696" mass="78695">MGIEKVGTALSNENPEKFTVPPGFVSLTSFTLKKVTDSDEASASMGVDNACGAEPSWIGSAPTVIDFAKAMEHKPWILHNQLKCNRKDSDPEHEMNLPLKASLPEGVVRGCPRCANCQKVISRWCPEESHKPVLEDAPVFHPTEEEFKETLKYISNIRPKAEHFGICRIVPPPSWQPPCLLKEKCVWESSKFETYIQRIDELKKPISKGKLSSTHEETTVKRRRVSQWSKEHQFSNGCREDDNDVSCPDECFESESGPKFTLGDFKKYADNFKSQYFCIVDKAVGSSVSSTGYQESRPSVEDVEGEYWRIIENPSEAIEVLCGINVSSREFQSGFPVDSNLSHSSHMTEYLEYAGSGWNLNNTPMLPGSLLLFESSDTSTASISQLFMGMCFSSLCWKVEEHHLYSLCYMHLGSPKIWYGVPAGYCYKLEGVLKKHFTHYLGQVETPWNLITQVPPSVLKSEGIPLFRCVQSPGEFVVTFPGVYHSEFDCGFNCSERVNFAPFDWLPYGQHVVDIYSEKRRKTSISHDKLLIGAAMVAVRAKWELLVMKNELFENTQWINICGKDGILTKLIKLRIRQEVMRREYLCSSLQSQRMEDRFDLNTKRECSICLFDLHFSAIGCTCSPGKYTCLQHAKFLCSCASDAKYLLIRYKIEELNVLVKALEGDLGAIKKWAVEKLGLTMSSNFSTEAAEGTRL</sequence>
<dbReference type="Proteomes" id="UP001060085">
    <property type="component" value="Linkage Group LG01"/>
</dbReference>
<evidence type="ECO:0000313" key="2">
    <source>
        <dbReference type="Proteomes" id="UP001060085"/>
    </source>
</evidence>
<accession>A0ACC0C5N8</accession>